<dbReference type="PROSITE" id="PS00028">
    <property type="entry name" value="ZINC_FINGER_C2H2_1"/>
    <property type="match status" value="3"/>
</dbReference>
<dbReference type="InterPro" id="IPR013087">
    <property type="entry name" value="Znf_C2H2_type"/>
</dbReference>
<evidence type="ECO:0000313" key="8">
    <source>
        <dbReference type="RefSeq" id="XP_033463901.1"/>
    </source>
</evidence>
<evidence type="ECO:0000256" key="2">
    <source>
        <dbReference type="ARBA" id="ARBA00022771"/>
    </source>
</evidence>
<evidence type="ECO:0000256" key="4">
    <source>
        <dbReference type="PROSITE-ProRule" id="PRU00042"/>
    </source>
</evidence>
<dbReference type="GO" id="GO:0000981">
    <property type="term" value="F:DNA-binding transcription factor activity, RNA polymerase II-specific"/>
    <property type="evidence" value="ECO:0007669"/>
    <property type="project" value="TreeGrafter"/>
</dbReference>
<keyword evidence="2 4" id="KW-0863">Zinc-finger</keyword>
<feature type="compositionally biased region" description="Polar residues" evidence="5">
    <location>
        <begin position="116"/>
        <end position="125"/>
    </location>
</feature>
<evidence type="ECO:0000256" key="5">
    <source>
        <dbReference type="SAM" id="MobiDB-lite"/>
    </source>
</evidence>
<dbReference type="GO" id="GO:0000978">
    <property type="term" value="F:RNA polymerase II cis-regulatory region sequence-specific DNA binding"/>
    <property type="evidence" value="ECO:0007669"/>
    <property type="project" value="TreeGrafter"/>
</dbReference>
<keyword evidence="1" id="KW-0479">Metal-binding</keyword>
<sequence>MSDDSARDHTFDGNIPFSYPAGNDYDISNNYDLGGPYWHGLPTVQPTTYPAAHSNTTTVAANVTNSTIQAFVPTWVNSWSLDAAEQLHNELKRHVRRSAFGNPTGQKNGHGGRRSQPATARSSGQTDLAFPFRCRRCRQGFKQKSTCTRHENTHDAPKWFCRYCKMGFNRSDPCKRHEAVHETPGWPCPVKCREPFNRRDLLIDHCKKHLGRRTTVLVEQYTWDAFRSHIYHLYSPETADDLAQVLQSWTSRF</sequence>
<proteinExistence type="predicted"/>
<reference evidence="8" key="1">
    <citation type="submission" date="2020-01" db="EMBL/GenBank/DDBJ databases">
        <authorList>
            <consortium name="DOE Joint Genome Institute"/>
            <person name="Haridas S."/>
            <person name="Albert R."/>
            <person name="Binder M."/>
            <person name="Bloem J."/>
            <person name="Labutti K."/>
            <person name="Salamov A."/>
            <person name="Andreopoulos B."/>
            <person name="Baker S.E."/>
            <person name="Barry K."/>
            <person name="Bills G."/>
            <person name="Bluhm B.H."/>
            <person name="Cannon C."/>
            <person name="Castanera R."/>
            <person name="Culley D.E."/>
            <person name="Daum C."/>
            <person name="Ezra D."/>
            <person name="Gonzalez J.B."/>
            <person name="Henrissat B."/>
            <person name="Kuo A."/>
            <person name="Liang C."/>
            <person name="Lipzen A."/>
            <person name="Lutzoni F."/>
            <person name="Magnuson J."/>
            <person name="Mondo S."/>
            <person name="Nolan M."/>
            <person name="Ohm R."/>
            <person name="Pangilinan J."/>
            <person name="Park H.-J."/>
            <person name="Ramirez L."/>
            <person name="Alfaro M."/>
            <person name="Sun H."/>
            <person name="Tritt A."/>
            <person name="Yoshinaga Y."/>
            <person name="Zwiers L.-H."/>
            <person name="Turgeon B.G."/>
            <person name="Goodwin S.B."/>
            <person name="Spatafora J.W."/>
            <person name="Crous P.W."/>
            <person name="Grigoriev I.V."/>
        </authorList>
    </citation>
    <scope>NUCLEOTIDE SEQUENCE</scope>
    <source>
        <strain evidence="8">CBS 342.82</strain>
    </source>
</reference>
<dbReference type="PANTHER" id="PTHR23235">
    <property type="entry name" value="KRUEPPEL-LIKE TRANSCRIPTION FACTOR"/>
    <property type="match status" value="1"/>
</dbReference>
<reference evidence="8" key="3">
    <citation type="submission" date="2025-08" db="UniProtKB">
        <authorList>
            <consortium name="RefSeq"/>
        </authorList>
    </citation>
    <scope>IDENTIFICATION</scope>
    <source>
        <strain evidence="8">CBS 342.82</strain>
    </source>
</reference>
<organism evidence="8">
    <name type="scientific">Dissoconium aciculare CBS 342.82</name>
    <dbReference type="NCBI Taxonomy" id="1314786"/>
    <lineage>
        <taxon>Eukaryota</taxon>
        <taxon>Fungi</taxon>
        <taxon>Dikarya</taxon>
        <taxon>Ascomycota</taxon>
        <taxon>Pezizomycotina</taxon>
        <taxon>Dothideomycetes</taxon>
        <taxon>Dothideomycetidae</taxon>
        <taxon>Mycosphaerellales</taxon>
        <taxon>Dissoconiaceae</taxon>
        <taxon>Dissoconium</taxon>
    </lineage>
</organism>
<dbReference type="SUPFAM" id="SSF57667">
    <property type="entry name" value="beta-beta-alpha zinc fingers"/>
    <property type="match status" value="1"/>
</dbReference>
<dbReference type="PROSITE" id="PS50157">
    <property type="entry name" value="ZINC_FINGER_C2H2_2"/>
    <property type="match status" value="2"/>
</dbReference>
<dbReference type="OrthoDB" id="3561125at2759"/>
<keyword evidence="3" id="KW-0862">Zinc</keyword>
<accession>A0A6J3MFX1</accession>
<dbReference type="AlphaFoldDB" id="A0A6J3MFX1"/>
<dbReference type="GeneID" id="54360538"/>
<gene>
    <name evidence="8" type="ORF">K489DRAFT_366094</name>
</gene>
<dbReference type="Gene3D" id="3.30.160.60">
    <property type="entry name" value="Classic Zinc Finger"/>
    <property type="match status" value="1"/>
</dbReference>
<dbReference type="Proteomes" id="UP000504637">
    <property type="component" value="Unplaced"/>
</dbReference>
<evidence type="ECO:0000313" key="7">
    <source>
        <dbReference type="Proteomes" id="UP000504637"/>
    </source>
</evidence>
<dbReference type="RefSeq" id="XP_033463901.1">
    <property type="nucleotide sequence ID" value="XM_033602738.1"/>
</dbReference>
<keyword evidence="7" id="KW-1185">Reference proteome</keyword>
<evidence type="ECO:0000256" key="1">
    <source>
        <dbReference type="ARBA" id="ARBA00022723"/>
    </source>
</evidence>
<evidence type="ECO:0000256" key="3">
    <source>
        <dbReference type="ARBA" id="ARBA00022833"/>
    </source>
</evidence>
<feature type="region of interest" description="Disordered" evidence="5">
    <location>
        <begin position="98"/>
        <end position="125"/>
    </location>
</feature>
<dbReference type="InterPro" id="IPR036236">
    <property type="entry name" value="Znf_C2H2_sf"/>
</dbReference>
<evidence type="ECO:0000259" key="6">
    <source>
        <dbReference type="PROSITE" id="PS50157"/>
    </source>
</evidence>
<name>A0A6J3MFX1_9PEZI</name>
<feature type="domain" description="C2H2-type" evidence="6">
    <location>
        <begin position="186"/>
        <end position="214"/>
    </location>
</feature>
<dbReference type="SMART" id="SM00355">
    <property type="entry name" value="ZnF_C2H2"/>
    <property type="match status" value="3"/>
</dbReference>
<protein>
    <recommendedName>
        <fullName evidence="6">C2H2-type domain-containing protein</fullName>
    </recommendedName>
</protein>
<reference evidence="8" key="2">
    <citation type="submission" date="2020-04" db="EMBL/GenBank/DDBJ databases">
        <authorList>
            <consortium name="NCBI Genome Project"/>
        </authorList>
    </citation>
    <scope>NUCLEOTIDE SEQUENCE</scope>
    <source>
        <strain evidence="8">CBS 342.82</strain>
    </source>
</reference>
<dbReference type="GO" id="GO:0008270">
    <property type="term" value="F:zinc ion binding"/>
    <property type="evidence" value="ECO:0007669"/>
    <property type="project" value="UniProtKB-KW"/>
</dbReference>
<dbReference type="PANTHER" id="PTHR23235:SF120">
    <property type="entry name" value="KRUPPEL-LIKE FACTOR 15"/>
    <property type="match status" value="1"/>
</dbReference>
<feature type="domain" description="C2H2-type" evidence="6">
    <location>
        <begin position="132"/>
        <end position="159"/>
    </location>
</feature>